<feature type="non-terminal residue" evidence="2">
    <location>
        <position position="92"/>
    </location>
</feature>
<name>A0A7V5J038_UNCKA</name>
<keyword evidence="1" id="KW-1133">Transmembrane helix</keyword>
<dbReference type="AlphaFoldDB" id="A0A7V5J038"/>
<keyword evidence="1" id="KW-0472">Membrane</keyword>
<proteinExistence type="predicted"/>
<dbReference type="Proteomes" id="UP000886106">
    <property type="component" value="Unassembled WGS sequence"/>
</dbReference>
<evidence type="ECO:0000313" key="2">
    <source>
        <dbReference type="EMBL" id="HHH14083.1"/>
    </source>
</evidence>
<comment type="caution">
    <text evidence="2">The sequence shown here is derived from an EMBL/GenBank/DDBJ whole genome shotgun (WGS) entry which is preliminary data.</text>
</comment>
<accession>A0A7V5J038</accession>
<sequence length="92" mass="10454">MDNLNNTATVSTNQGQALNISYASFFTRALAYIIDTSILGLFYSLFLFVFKDSLGLGAFSSYGARRAPFMLQPTIFSFNFFINYAYYVYFLV</sequence>
<organism evidence="2">
    <name type="scientific">candidate division WWE3 bacterium</name>
    <dbReference type="NCBI Taxonomy" id="2053526"/>
    <lineage>
        <taxon>Bacteria</taxon>
        <taxon>Katanobacteria</taxon>
    </lineage>
</organism>
<evidence type="ECO:0000256" key="1">
    <source>
        <dbReference type="SAM" id="Phobius"/>
    </source>
</evidence>
<gene>
    <name evidence="2" type="ORF">ENJ78_00045</name>
</gene>
<keyword evidence="1" id="KW-0812">Transmembrane</keyword>
<reference evidence="2" key="1">
    <citation type="journal article" date="2020" name="mSystems">
        <title>Genome- and Community-Level Interaction Insights into Carbon Utilization and Element Cycling Functions of Hydrothermarchaeota in Hydrothermal Sediment.</title>
        <authorList>
            <person name="Zhou Z."/>
            <person name="Liu Y."/>
            <person name="Xu W."/>
            <person name="Pan J."/>
            <person name="Luo Z.H."/>
            <person name="Li M."/>
        </authorList>
    </citation>
    <scope>NUCLEOTIDE SEQUENCE [LARGE SCALE GENOMIC DNA]</scope>
    <source>
        <strain evidence="2">HyVt-517</strain>
    </source>
</reference>
<dbReference type="EMBL" id="DRNS01000003">
    <property type="protein sequence ID" value="HHH14083.1"/>
    <property type="molecule type" value="Genomic_DNA"/>
</dbReference>
<feature type="transmembrane region" description="Helical" evidence="1">
    <location>
        <begin position="70"/>
        <end position="89"/>
    </location>
</feature>
<feature type="transmembrane region" description="Helical" evidence="1">
    <location>
        <begin position="29"/>
        <end position="50"/>
    </location>
</feature>
<protein>
    <submittedName>
        <fullName evidence="2">Uncharacterized protein</fullName>
    </submittedName>
</protein>